<evidence type="ECO:0008006" key="10">
    <source>
        <dbReference type="Google" id="ProtNLM"/>
    </source>
</evidence>
<dbReference type="STRING" id="1203554.HMPREF1476_00432"/>
<dbReference type="GO" id="GO:0005886">
    <property type="term" value="C:plasma membrane"/>
    <property type="evidence" value="ECO:0007669"/>
    <property type="project" value="UniProtKB-SubCell"/>
</dbReference>
<dbReference type="EMBL" id="ATCF01000005">
    <property type="protein sequence ID" value="EPE01122.1"/>
    <property type="molecule type" value="Genomic_DNA"/>
</dbReference>
<dbReference type="eggNOG" id="COG1280">
    <property type="taxonomic scope" value="Bacteria"/>
</dbReference>
<dbReference type="PATRIC" id="fig|1203554.3.peg.417"/>
<feature type="transmembrane region" description="Helical" evidence="7">
    <location>
        <begin position="217"/>
        <end position="239"/>
    </location>
</feature>
<name>S3BLA5_9BURK</name>
<feature type="transmembrane region" description="Helical" evidence="7">
    <location>
        <begin position="181"/>
        <end position="205"/>
    </location>
</feature>
<dbReference type="PANTHER" id="PTHR30086">
    <property type="entry name" value="ARGININE EXPORTER PROTEIN ARGO"/>
    <property type="match status" value="1"/>
</dbReference>
<evidence type="ECO:0000313" key="9">
    <source>
        <dbReference type="Proteomes" id="UP000014400"/>
    </source>
</evidence>
<keyword evidence="4 7" id="KW-0812">Transmembrane</keyword>
<evidence type="ECO:0000256" key="3">
    <source>
        <dbReference type="ARBA" id="ARBA00022475"/>
    </source>
</evidence>
<dbReference type="AlphaFoldDB" id="S3BLA5"/>
<evidence type="ECO:0000256" key="2">
    <source>
        <dbReference type="ARBA" id="ARBA00007928"/>
    </source>
</evidence>
<keyword evidence="3" id="KW-1003">Cell membrane</keyword>
<evidence type="ECO:0000256" key="7">
    <source>
        <dbReference type="SAM" id="Phobius"/>
    </source>
</evidence>
<comment type="subcellular location">
    <subcellularLocation>
        <location evidence="1">Cell membrane</location>
        <topology evidence="1">Multi-pass membrane protein</topology>
    </subcellularLocation>
</comment>
<feature type="transmembrane region" description="Helical" evidence="7">
    <location>
        <begin position="28"/>
        <end position="52"/>
    </location>
</feature>
<reference evidence="8 9" key="1">
    <citation type="submission" date="2013-04" db="EMBL/GenBank/DDBJ databases">
        <title>The Genome Sequence of Sutterella wadsworthensis HGA0223.</title>
        <authorList>
            <consortium name="The Broad Institute Genomics Platform"/>
            <person name="Earl A."/>
            <person name="Ward D."/>
            <person name="Feldgarden M."/>
            <person name="Gevers D."/>
            <person name="Schmidt T.M."/>
            <person name="Dover J."/>
            <person name="Dai D."/>
            <person name="Walker B."/>
            <person name="Young S."/>
            <person name="Zeng Q."/>
            <person name="Gargeya S."/>
            <person name="Fitzgerald M."/>
            <person name="Haas B."/>
            <person name="Abouelleil A."/>
            <person name="Allen A.W."/>
            <person name="Alvarado L."/>
            <person name="Arachchi H.M."/>
            <person name="Berlin A.M."/>
            <person name="Chapman S.B."/>
            <person name="Gainer-Dewar J."/>
            <person name="Goldberg J."/>
            <person name="Griggs A."/>
            <person name="Gujja S."/>
            <person name="Hansen M."/>
            <person name="Howarth C."/>
            <person name="Imamovic A."/>
            <person name="Ireland A."/>
            <person name="Larimer J."/>
            <person name="McCowan C."/>
            <person name="Murphy C."/>
            <person name="Pearson M."/>
            <person name="Poon T.W."/>
            <person name="Priest M."/>
            <person name="Roberts A."/>
            <person name="Saif S."/>
            <person name="Shea T."/>
            <person name="Sisk P."/>
            <person name="Sykes S."/>
            <person name="Wortman J."/>
            <person name="Nusbaum C."/>
            <person name="Birren B."/>
        </authorList>
    </citation>
    <scope>NUCLEOTIDE SEQUENCE [LARGE SCALE GENOMIC DNA]</scope>
    <source>
        <strain evidence="8 9">HGA0223</strain>
    </source>
</reference>
<feature type="transmembrane region" description="Helical" evidence="7">
    <location>
        <begin position="64"/>
        <end position="84"/>
    </location>
</feature>
<accession>S3BLA5</accession>
<keyword evidence="5 7" id="KW-1133">Transmembrane helix</keyword>
<evidence type="ECO:0000256" key="5">
    <source>
        <dbReference type="ARBA" id="ARBA00022989"/>
    </source>
</evidence>
<protein>
    <recommendedName>
        <fullName evidence="10">Homoserine/Threonine efflux protein</fullName>
    </recommendedName>
</protein>
<keyword evidence="6 7" id="KW-0472">Membrane</keyword>
<evidence type="ECO:0000256" key="1">
    <source>
        <dbReference type="ARBA" id="ARBA00004651"/>
    </source>
</evidence>
<feature type="transmembrane region" description="Helical" evidence="7">
    <location>
        <begin position="90"/>
        <end position="108"/>
    </location>
</feature>
<evidence type="ECO:0000256" key="4">
    <source>
        <dbReference type="ARBA" id="ARBA00022692"/>
    </source>
</evidence>
<dbReference type="HOGENOM" id="CLU_079569_2_3_4"/>
<comment type="caution">
    <text evidence="8">The sequence shown here is derived from an EMBL/GenBank/DDBJ whole genome shotgun (WGS) entry which is preliminary data.</text>
</comment>
<evidence type="ECO:0000256" key="6">
    <source>
        <dbReference type="ARBA" id="ARBA00023136"/>
    </source>
</evidence>
<dbReference type="Proteomes" id="UP000014400">
    <property type="component" value="Unassembled WGS sequence"/>
</dbReference>
<keyword evidence="9" id="KW-1185">Reference proteome</keyword>
<dbReference type="PANTHER" id="PTHR30086:SF14">
    <property type="entry name" value="HOMOSERINE_HOMOSERINE LACTONE EFFLUX PROTEIN"/>
    <property type="match status" value="1"/>
</dbReference>
<dbReference type="InterPro" id="IPR001123">
    <property type="entry name" value="LeuE-type"/>
</dbReference>
<proteinExistence type="inferred from homology"/>
<evidence type="ECO:0000313" key="8">
    <source>
        <dbReference type="EMBL" id="EPE01122.1"/>
    </source>
</evidence>
<gene>
    <name evidence="8" type="ORF">HMPREF1476_00432</name>
</gene>
<organism evidence="8 9">
    <name type="scientific">Sutterella wadsworthensis HGA0223</name>
    <dbReference type="NCBI Taxonomy" id="1203554"/>
    <lineage>
        <taxon>Bacteria</taxon>
        <taxon>Pseudomonadati</taxon>
        <taxon>Pseudomonadota</taxon>
        <taxon>Betaproteobacteria</taxon>
        <taxon>Burkholderiales</taxon>
        <taxon>Sutterellaceae</taxon>
        <taxon>Sutterella</taxon>
    </lineage>
</organism>
<dbReference type="GO" id="GO:0042970">
    <property type="term" value="F:homoserine transmembrane transporter activity"/>
    <property type="evidence" value="ECO:0007669"/>
    <property type="project" value="TreeGrafter"/>
</dbReference>
<sequence length="241" mass="25535">MDGVLLYTCCLLSHPHSTVRFLMNDLPLYFALTFLTILSPGAGVLFTVTSALRSGFQDAWQAPLGNVLASACVAVACAAGIGAILTASPLVFSIVQGLSALVLLYLAWRSWHAPANGFASLADPAAAVHHPSAPPAKRPHGASLFTSAFLLQLTNPMLYVFQVSFLPQFITPSDPYVPQTALLIAIFAGNGIVIHFAYSYAAAWARKFLASPRAAQLINRISALLFCCFGVSVLLKALIGS</sequence>
<comment type="similarity">
    <text evidence="2">Belongs to the Rht family.</text>
</comment>
<dbReference type="Pfam" id="PF01810">
    <property type="entry name" value="LysE"/>
    <property type="match status" value="1"/>
</dbReference>